<organism evidence="2 3">
    <name type="scientific">Zhongshania borealis</name>
    <dbReference type="NCBI Taxonomy" id="889488"/>
    <lineage>
        <taxon>Bacteria</taxon>
        <taxon>Pseudomonadati</taxon>
        <taxon>Pseudomonadota</taxon>
        <taxon>Gammaproteobacteria</taxon>
        <taxon>Cellvibrionales</taxon>
        <taxon>Spongiibacteraceae</taxon>
        <taxon>Zhongshania</taxon>
    </lineage>
</organism>
<keyword evidence="1" id="KW-0472">Membrane</keyword>
<keyword evidence="1" id="KW-1133">Transmembrane helix</keyword>
<protein>
    <recommendedName>
        <fullName evidence="4">Phage abortive infection protein</fullName>
    </recommendedName>
</protein>
<evidence type="ECO:0000313" key="2">
    <source>
        <dbReference type="EMBL" id="GAA4100489.1"/>
    </source>
</evidence>
<proteinExistence type="predicted"/>
<dbReference type="RefSeq" id="WP_344937011.1">
    <property type="nucleotide sequence ID" value="NZ_BAABDM010000005.1"/>
</dbReference>
<keyword evidence="1" id="KW-0812">Transmembrane</keyword>
<name>A0ABP7WZA8_9GAMM</name>
<evidence type="ECO:0000256" key="1">
    <source>
        <dbReference type="SAM" id="Phobius"/>
    </source>
</evidence>
<evidence type="ECO:0008006" key="4">
    <source>
        <dbReference type="Google" id="ProtNLM"/>
    </source>
</evidence>
<comment type="caution">
    <text evidence="2">The sequence shown here is derived from an EMBL/GenBank/DDBJ whole genome shotgun (WGS) entry which is preliminary data.</text>
</comment>
<dbReference type="Proteomes" id="UP001500392">
    <property type="component" value="Unassembled WGS sequence"/>
</dbReference>
<feature type="transmembrane region" description="Helical" evidence="1">
    <location>
        <begin position="12"/>
        <end position="31"/>
    </location>
</feature>
<evidence type="ECO:0000313" key="3">
    <source>
        <dbReference type="Proteomes" id="UP001500392"/>
    </source>
</evidence>
<keyword evidence="3" id="KW-1185">Reference proteome</keyword>
<dbReference type="EMBL" id="BAABDM010000005">
    <property type="protein sequence ID" value="GAA4100489.1"/>
    <property type="molecule type" value="Genomic_DNA"/>
</dbReference>
<gene>
    <name evidence="2" type="ORF">GCM10022414_27510</name>
</gene>
<sequence>MKVDHKSHKSLLILISFLALLITLAVIFVYFSIFNDGLSNHQDVWGSFGDYIGGTLNPALSFLSLLALLYTIHLQSRELSMTRLEMERSADAQVDSSKALQRQLKAISIQNFNSIFYPMLKIYVSSIKTLISIRPNRTSPQYILDELHIKAVDSSSEEPKVTSKTLQNDSDFHVFATIFFQILSIAKANHTNQENNPFTEQVTSLLNKKLSELLTIYLADDDIYEILDKRALFIENKCDQKIRDSSGVAGEKLNNLITEYKMLDHV</sequence>
<accession>A0ABP7WZA8</accession>
<reference evidence="3" key="1">
    <citation type="journal article" date="2019" name="Int. J. Syst. Evol. Microbiol.">
        <title>The Global Catalogue of Microorganisms (GCM) 10K type strain sequencing project: providing services to taxonomists for standard genome sequencing and annotation.</title>
        <authorList>
            <consortium name="The Broad Institute Genomics Platform"/>
            <consortium name="The Broad Institute Genome Sequencing Center for Infectious Disease"/>
            <person name="Wu L."/>
            <person name="Ma J."/>
        </authorList>
    </citation>
    <scope>NUCLEOTIDE SEQUENCE [LARGE SCALE GENOMIC DNA]</scope>
    <source>
        <strain evidence="3">JCM 17304</strain>
    </source>
</reference>
<feature type="transmembrane region" description="Helical" evidence="1">
    <location>
        <begin position="51"/>
        <end position="72"/>
    </location>
</feature>